<dbReference type="GeneID" id="37195215"/>
<evidence type="ECO:0000313" key="2">
    <source>
        <dbReference type="Proteomes" id="UP000248961"/>
    </source>
</evidence>
<sequence>MAFMLATVQVWVHAGKQQNPPHRLYVRIVHDKSERQGACRVIWPRENVARSRDKTPSRKANGDWYLFRLVETFIVTMKLRVTGTKCE</sequence>
<evidence type="ECO:0000313" key="1">
    <source>
        <dbReference type="EMBL" id="RAL07217.1"/>
    </source>
</evidence>
<dbReference type="RefSeq" id="XP_025546371.1">
    <property type="nucleotide sequence ID" value="XM_025690926.1"/>
</dbReference>
<keyword evidence="2" id="KW-1185">Reference proteome</keyword>
<organism evidence="1 2">
    <name type="scientific">Aspergillus homomorphus (strain CBS 101889)</name>
    <dbReference type="NCBI Taxonomy" id="1450537"/>
    <lineage>
        <taxon>Eukaryota</taxon>
        <taxon>Fungi</taxon>
        <taxon>Dikarya</taxon>
        <taxon>Ascomycota</taxon>
        <taxon>Pezizomycotina</taxon>
        <taxon>Eurotiomycetes</taxon>
        <taxon>Eurotiomycetidae</taxon>
        <taxon>Eurotiales</taxon>
        <taxon>Aspergillaceae</taxon>
        <taxon>Aspergillus</taxon>
        <taxon>Aspergillus subgen. Circumdati</taxon>
    </lineage>
</organism>
<dbReference type="VEuPathDB" id="FungiDB:BO97DRAFT_264720"/>
<dbReference type="Proteomes" id="UP000248961">
    <property type="component" value="Unassembled WGS sequence"/>
</dbReference>
<gene>
    <name evidence="1" type="ORF">BO97DRAFT_264720</name>
</gene>
<accession>A0A395HHB8</accession>
<dbReference type="EMBL" id="KZ824337">
    <property type="protein sequence ID" value="RAL07217.1"/>
    <property type="molecule type" value="Genomic_DNA"/>
</dbReference>
<protein>
    <submittedName>
        <fullName evidence="1">Uncharacterized protein</fullName>
    </submittedName>
</protein>
<proteinExistence type="predicted"/>
<reference evidence="1 2" key="1">
    <citation type="submission" date="2018-02" db="EMBL/GenBank/DDBJ databases">
        <title>The genomes of Aspergillus section Nigri reveals drivers in fungal speciation.</title>
        <authorList>
            <consortium name="DOE Joint Genome Institute"/>
            <person name="Vesth T.C."/>
            <person name="Nybo J."/>
            <person name="Theobald S."/>
            <person name="Brandl J."/>
            <person name="Frisvad J.C."/>
            <person name="Nielsen K.F."/>
            <person name="Lyhne E.K."/>
            <person name="Kogle M.E."/>
            <person name="Kuo A."/>
            <person name="Riley R."/>
            <person name="Clum A."/>
            <person name="Nolan M."/>
            <person name="Lipzen A."/>
            <person name="Salamov A."/>
            <person name="Henrissat B."/>
            <person name="Wiebenga A."/>
            <person name="De vries R.P."/>
            <person name="Grigoriev I.V."/>
            <person name="Mortensen U.H."/>
            <person name="Andersen M.R."/>
            <person name="Baker S.E."/>
        </authorList>
    </citation>
    <scope>NUCLEOTIDE SEQUENCE [LARGE SCALE GENOMIC DNA]</scope>
    <source>
        <strain evidence="1 2">CBS 101889</strain>
    </source>
</reference>
<dbReference type="AlphaFoldDB" id="A0A395HHB8"/>
<name>A0A395HHB8_ASPHC</name>